<dbReference type="EMBL" id="JANPWB010000011">
    <property type="protein sequence ID" value="KAJ1123661.1"/>
    <property type="molecule type" value="Genomic_DNA"/>
</dbReference>
<name>A0AAV7P675_PLEWA</name>
<gene>
    <name evidence="2" type="ORF">NDU88_002129</name>
</gene>
<evidence type="ECO:0000313" key="2">
    <source>
        <dbReference type="EMBL" id="KAJ1123661.1"/>
    </source>
</evidence>
<protein>
    <submittedName>
        <fullName evidence="2">Uncharacterized protein</fullName>
    </submittedName>
</protein>
<evidence type="ECO:0000313" key="3">
    <source>
        <dbReference type="Proteomes" id="UP001066276"/>
    </source>
</evidence>
<proteinExistence type="predicted"/>
<organism evidence="2 3">
    <name type="scientific">Pleurodeles waltl</name>
    <name type="common">Iberian ribbed newt</name>
    <dbReference type="NCBI Taxonomy" id="8319"/>
    <lineage>
        <taxon>Eukaryota</taxon>
        <taxon>Metazoa</taxon>
        <taxon>Chordata</taxon>
        <taxon>Craniata</taxon>
        <taxon>Vertebrata</taxon>
        <taxon>Euteleostomi</taxon>
        <taxon>Amphibia</taxon>
        <taxon>Batrachia</taxon>
        <taxon>Caudata</taxon>
        <taxon>Salamandroidea</taxon>
        <taxon>Salamandridae</taxon>
        <taxon>Pleurodelinae</taxon>
        <taxon>Pleurodeles</taxon>
    </lineage>
</organism>
<dbReference type="Proteomes" id="UP001066276">
    <property type="component" value="Chromosome 7"/>
</dbReference>
<evidence type="ECO:0000256" key="1">
    <source>
        <dbReference type="SAM" id="MobiDB-lite"/>
    </source>
</evidence>
<dbReference type="AlphaFoldDB" id="A0AAV7P675"/>
<reference evidence="2" key="1">
    <citation type="journal article" date="2022" name="bioRxiv">
        <title>Sequencing and chromosome-scale assembly of the giantPleurodeles waltlgenome.</title>
        <authorList>
            <person name="Brown T."/>
            <person name="Elewa A."/>
            <person name="Iarovenko S."/>
            <person name="Subramanian E."/>
            <person name="Araus A.J."/>
            <person name="Petzold A."/>
            <person name="Susuki M."/>
            <person name="Suzuki K.-i.T."/>
            <person name="Hayashi T."/>
            <person name="Toyoda A."/>
            <person name="Oliveira C."/>
            <person name="Osipova E."/>
            <person name="Leigh N.D."/>
            <person name="Simon A."/>
            <person name="Yun M.H."/>
        </authorList>
    </citation>
    <scope>NUCLEOTIDE SEQUENCE</scope>
    <source>
        <strain evidence="2">20211129_DDA</strain>
        <tissue evidence="2">Liver</tissue>
    </source>
</reference>
<keyword evidence="3" id="KW-1185">Reference proteome</keyword>
<accession>A0AAV7P675</accession>
<feature type="region of interest" description="Disordered" evidence="1">
    <location>
        <begin position="1"/>
        <end position="116"/>
    </location>
</feature>
<sequence>MRHTPQGRWSARPIPAKGARPQGRGPKRPPNRPRKCAPQPRPAPAHSRLLFPYRGPSWQPAGINVGARPLRHGPRAGPSPALSHTQRAAVDPPPARTGKKWEHHCQRKLPPSTELGCCRSERRNVGFMP</sequence>
<feature type="compositionally biased region" description="Basic residues" evidence="1">
    <location>
        <begin position="25"/>
        <end position="35"/>
    </location>
</feature>
<comment type="caution">
    <text evidence="2">The sequence shown here is derived from an EMBL/GenBank/DDBJ whole genome shotgun (WGS) entry which is preliminary data.</text>
</comment>